<proteinExistence type="predicted"/>
<accession>A0AAD9SCU3</accession>
<name>A0AAD9SCU3_PHOAM</name>
<dbReference type="EMBL" id="JAUJFL010000004">
    <property type="protein sequence ID" value="KAK2604503.1"/>
    <property type="molecule type" value="Genomic_DNA"/>
</dbReference>
<feature type="compositionally biased region" description="Basic and acidic residues" evidence="1">
    <location>
        <begin position="232"/>
        <end position="245"/>
    </location>
</feature>
<feature type="compositionally biased region" description="Pro residues" evidence="1">
    <location>
        <begin position="426"/>
        <end position="435"/>
    </location>
</feature>
<feature type="region of interest" description="Disordered" evidence="1">
    <location>
        <begin position="379"/>
        <end position="438"/>
    </location>
</feature>
<feature type="compositionally biased region" description="Low complexity" evidence="1">
    <location>
        <begin position="283"/>
        <end position="295"/>
    </location>
</feature>
<evidence type="ECO:0000256" key="1">
    <source>
        <dbReference type="SAM" id="MobiDB-lite"/>
    </source>
</evidence>
<comment type="caution">
    <text evidence="2">The sequence shown here is derived from an EMBL/GenBank/DDBJ whole genome shotgun (WGS) entry which is preliminary data.</text>
</comment>
<evidence type="ECO:0000313" key="3">
    <source>
        <dbReference type="Proteomes" id="UP001265746"/>
    </source>
</evidence>
<feature type="compositionally biased region" description="Pro residues" evidence="1">
    <location>
        <begin position="350"/>
        <end position="363"/>
    </location>
</feature>
<reference evidence="2" key="1">
    <citation type="submission" date="2023-06" db="EMBL/GenBank/DDBJ databases">
        <authorList>
            <person name="Noh H."/>
        </authorList>
    </citation>
    <scope>NUCLEOTIDE SEQUENCE</scope>
    <source>
        <strain evidence="2">DUCC20226</strain>
    </source>
</reference>
<gene>
    <name evidence="2" type="ORF">N8I77_007428</name>
</gene>
<protein>
    <submittedName>
        <fullName evidence="2">Uncharacterized protein</fullName>
    </submittedName>
</protein>
<feature type="region of interest" description="Disordered" evidence="1">
    <location>
        <begin position="197"/>
        <end position="308"/>
    </location>
</feature>
<evidence type="ECO:0000313" key="2">
    <source>
        <dbReference type="EMBL" id="KAK2604503.1"/>
    </source>
</evidence>
<feature type="compositionally biased region" description="Basic residues" evidence="1">
    <location>
        <begin position="246"/>
        <end position="264"/>
    </location>
</feature>
<sequence>MREPQSNHSFPSPQRRNCLCFLRPMTLRPLHRISHYPATSIKPTASLGTIMAAGGTWRQTMGGYRAQIVENCSFFSARDAHIGVILTREPLGNFKAVVIRAEHDGRREALLSSESADTVQKAYELLLVKSADAVQNYITTNGFEFVPCAKRVVDVIDDDDDGVSSVSSASDVIEGDLDKDLGDSALSFDAESAYESLTEDEGGARYARARGTHPSRNAHMYPKWVRRSSRSPRRDDPDFPHEGHQLRGHHHAPQHNFPIHRRRSSPIGAFSPNAGGPIARHVPPGATGPPAAMGPLQHGGWRAGPGAPIPPPVMVGHPGHPLYPEHIPMEGLRAHPSQPFRLQGPMPGRLIPPPPPNNLPPQPQVKSAVSNINLMSNNNIAAPRKSTSPISLGQDAHPATQAPPPSAPSSSSSSTSSTPTHVASPNKPPPPPPLQQQPQFPAAIDYRLCIKSRVPGTGDASEQRIVVRTPPTRPHVRAAALRYVEYNPTLFKHLFSAFGKAAGPDGAPSADRHLRANVTRVAFAGGESYDLTTYGEDDLSRLCASVIGGHVGGAGGELPLFDVVVTSVGPAGSFFTLS</sequence>
<organism evidence="2 3">
    <name type="scientific">Phomopsis amygdali</name>
    <name type="common">Fusicoccum amygdali</name>
    <dbReference type="NCBI Taxonomy" id="1214568"/>
    <lineage>
        <taxon>Eukaryota</taxon>
        <taxon>Fungi</taxon>
        <taxon>Dikarya</taxon>
        <taxon>Ascomycota</taxon>
        <taxon>Pezizomycotina</taxon>
        <taxon>Sordariomycetes</taxon>
        <taxon>Sordariomycetidae</taxon>
        <taxon>Diaporthales</taxon>
        <taxon>Diaporthaceae</taxon>
        <taxon>Diaporthe</taxon>
    </lineage>
</organism>
<feature type="region of interest" description="Disordered" evidence="1">
    <location>
        <begin position="343"/>
        <end position="365"/>
    </location>
</feature>
<keyword evidence="3" id="KW-1185">Reference proteome</keyword>
<dbReference type="Proteomes" id="UP001265746">
    <property type="component" value="Unassembled WGS sequence"/>
</dbReference>
<feature type="compositionally biased region" description="Low complexity" evidence="1">
    <location>
        <begin position="408"/>
        <end position="425"/>
    </location>
</feature>
<dbReference type="AlphaFoldDB" id="A0AAD9SCU3"/>
<feature type="compositionally biased region" description="Polar residues" evidence="1">
    <location>
        <begin position="379"/>
        <end position="391"/>
    </location>
</feature>